<evidence type="ECO:0000313" key="3">
    <source>
        <dbReference type="Proteomes" id="UP000043763"/>
    </source>
</evidence>
<gene>
    <name evidence="2" type="ORF">BRSU_1832</name>
</gene>
<feature type="transmembrane region" description="Helical" evidence="1">
    <location>
        <begin position="233"/>
        <end position="255"/>
    </location>
</feature>
<feature type="transmembrane region" description="Helical" evidence="1">
    <location>
        <begin position="267"/>
        <end position="285"/>
    </location>
</feature>
<feature type="transmembrane region" description="Helical" evidence="1">
    <location>
        <begin position="76"/>
        <end position="99"/>
    </location>
</feature>
<accession>A0A0G4K818</accession>
<reference evidence="3" key="1">
    <citation type="submission" date="2015-04" db="EMBL/GenBank/DDBJ databases">
        <authorList>
            <person name="Mushtaq Mamoona"/>
        </authorList>
    </citation>
    <scope>NUCLEOTIDE SEQUENCE [LARGE SCALE GENOMIC DNA]</scope>
    <source>
        <strain evidence="3">AN4859/03</strain>
    </source>
</reference>
<evidence type="ECO:0000313" key="2">
    <source>
        <dbReference type="EMBL" id="CRF34034.1"/>
    </source>
</evidence>
<sequence length="334" mass="38483">MRTIKNIITLTLFFIVFFIIYFGIYLFKVMDTNNIYQNMNIDLVKNLMEHYFLAIVIVAGISSVVIIGALNKFSGSLSTIIVIGILALFITLYPAYTVAFNKNIDYLRNELNDKTSLFIDDTGRYFTKVDNYLIKVGYKLLDNTYKNVILVDPTVMGKLYIGDYIYITDKEISLHEVKEINGTSVVEKTSSIFNRNSISNYLSSFTADIIFGFEVFPIIVALLKIVTLTEMPIYAISLLFINLWLMLFSFYMLGLSLNSRQYIYHNILNAFLLYGIIKIIFAVSIEQYNLLEVIVRNVNYWTMNLYMFIASLITIIISIALKKILNNDKKTINN</sequence>
<dbReference type="Proteomes" id="UP000043763">
    <property type="component" value="Unassembled WGS sequence"/>
</dbReference>
<feature type="transmembrane region" description="Helical" evidence="1">
    <location>
        <begin position="6"/>
        <end position="30"/>
    </location>
</feature>
<dbReference type="AlphaFoldDB" id="A0A0G4K818"/>
<keyword evidence="1" id="KW-0472">Membrane</keyword>
<feature type="transmembrane region" description="Helical" evidence="1">
    <location>
        <begin position="205"/>
        <end position="227"/>
    </location>
</feature>
<evidence type="ECO:0000256" key="1">
    <source>
        <dbReference type="SAM" id="Phobius"/>
    </source>
</evidence>
<keyword evidence="1" id="KW-0812">Transmembrane</keyword>
<feature type="transmembrane region" description="Helical" evidence="1">
    <location>
        <begin position="51"/>
        <end position="70"/>
    </location>
</feature>
<keyword evidence="3" id="KW-1185">Reference proteome</keyword>
<organism evidence="2 3">
    <name type="scientific">Brachyspira suanatina</name>
    <dbReference type="NCBI Taxonomy" id="381802"/>
    <lineage>
        <taxon>Bacteria</taxon>
        <taxon>Pseudomonadati</taxon>
        <taxon>Spirochaetota</taxon>
        <taxon>Spirochaetia</taxon>
        <taxon>Brachyspirales</taxon>
        <taxon>Brachyspiraceae</taxon>
        <taxon>Brachyspira</taxon>
    </lineage>
</organism>
<proteinExistence type="predicted"/>
<protein>
    <submittedName>
        <fullName evidence="2">Uncharacterized protein</fullName>
    </submittedName>
</protein>
<dbReference type="EMBL" id="CVLB01000001">
    <property type="protein sequence ID" value="CRF34034.1"/>
    <property type="molecule type" value="Genomic_DNA"/>
</dbReference>
<dbReference type="OrthoDB" id="306699at2"/>
<feature type="transmembrane region" description="Helical" evidence="1">
    <location>
        <begin position="305"/>
        <end position="325"/>
    </location>
</feature>
<dbReference type="RefSeq" id="WP_048595004.1">
    <property type="nucleotide sequence ID" value="NZ_CVLB01000001.1"/>
</dbReference>
<name>A0A0G4K818_9SPIR</name>
<keyword evidence="1" id="KW-1133">Transmembrane helix</keyword>